<dbReference type="InterPro" id="IPR018114">
    <property type="entry name" value="TRYPSIN_HIS"/>
</dbReference>
<protein>
    <recommendedName>
        <fullName evidence="11">trypsin</fullName>
        <ecNumber evidence="11">3.4.21.4</ecNumber>
    </recommendedName>
</protein>
<dbReference type="CDD" id="cd00190">
    <property type="entry name" value="Tryp_SPc"/>
    <property type="match status" value="1"/>
</dbReference>
<name>A0A6J1L564_DROHY</name>
<keyword evidence="8" id="KW-0865">Zymogen</keyword>
<dbReference type="InterPro" id="IPR009003">
    <property type="entry name" value="Peptidase_S1_PA"/>
</dbReference>
<dbReference type="GO" id="GO:0016485">
    <property type="term" value="P:protein processing"/>
    <property type="evidence" value="ECO:0007669"/>
    <property type="project" value="UniProtKB-ARBA"/>
</dbReference>
<keyword evidence="6 12" id="KW-0378">Hydrolase</keyword>
<dbReference type="Pfam" id="PF00089">
    <property type="entry name" value="Trypsin"/>
    <property type="match status" value="1"/>
</dbReference>
<reference evidence="16" key="1">
    <citation type="submission" date="2025-08" db="UniProtKB">
        <authorList>
            <consortium name="RefSeq"/>
        </authorList>
    </citation>
    <scope>IDENTIFICATION</scope>
    <source>
        <strain evidence="16">15085-1641.00</strain>
        <tissue evidence="16">Whole body</tissue>
    </source>
</reference>
<evidence type="ECO:0000256" key="12">
    <source>
        <dbReference type="RuleBase" id="RU363034"/>
    </source>
</evidence>
<dbReference type="Proteomes" id="UP000504633">
    <property type="component" value="Unplaced"/>
</dbReference>
<dbReference type="PRINTS" id="PR00722">
    <property type="entry name" value="CHYMOTRYPSIN"/>
</dbReference>
<dbReference type="AlphaFoldDB" id="A0A6J1L564"/>
<evidence type="ECO:0000313" key="15">
    <source>
        <dbReference type="Proteomes" id="UP000504633"/>
    </source>
</evidence>
<feature type="domain" description="Peptidase S1" evidence="14">
    <location>
        <begin position="36"/>
        <end position="269"/>
    </location>
</feature>
<feature type="chain" id="PRO_5026960637" description="trypsin" evidence="13">
    <location>
        <begin position="22"/>
        <end position="271"/>
    </location>
</feature>
<keyword evidence="7 12" id="KW-0720">Serine protease</keyword>
<dbReference type="InterPro" id="IPR033116">
    <property type="entry name" value="TRYPSIN_SER"/>
</dbReference>
<dbReference type="InterPro" id="IPR001314">
    <property type="entry name" value="Peptidase_S1A"/>
</dbReference>
<dbReference type="PROSITE" id="PS50240">
    <property type="entry name" value="TRYPSIN_DOM"/>
    <property type="match status" value="1"/>
</dbReference>
<dbReference type="SMART" id="SM00020">
    <property type="entry name" value="Tryp_SPc"/>
    <property type="match status" value="1"/>
</dbReference>
<sequence>MAHAVLLLLGLCLGLALLARAHPLQDIALSSHNERIVGGYETHIAVFPHQISLRRKGITTPKNAFSHICGGSIINKDTVITAAHCIIATVPSQYKVVAGTSRRNGNDGIIVSVSEIVMHEKYNPNTYDNDVALLRLSSPLPLNNFNIKAIELTSEDAADGDMSTITGWGTTQAGGTVSDQLRAVDVPIVSNEICDEAYGGDRITAGMLCAGVLGEGGKDACQGDSGGPLIINNKLHGIVSWGASCALPTHPGVYAKVFYYLDWIKSKVQLA</sequence>
<dbReference type="KEGG" id="dhe:111592140"/>
<keyword evidence="5 13" id="KW-0732">Signal</keyword>
<dbReference type="PROSITE" id="PS00135">
    <property type="entry name" value="TRYPSIN_SER"/>
    <property type="match status" value="1"/>
</dbReference>
<dbReference type="GeneID" id="111592140"/>
<comment type="similarity">
    <text evidence="2">Belongs to the peptidase S1 family.</text>
</comment>
<proteinExistence type="inferred from homology"/>
<dbReference type="PANTHER" id="PTHR24276">
    <property type="entry name" value="POLYSERASE-RELATED"/>
    <property type="match status" value="1"/>
</dbReference>
<keyword evidence="15" id="KW-1185">Reference proteome</keyword>
<dbReference type="EC" id="3.4.21.4" evidence="11"/>
<dbReference type="GO" id="GO:0004252">
    <property type="term" value="F:serine-type endopeptidase activity"/>
    <property type="evidence" value="ECO:0007669"/>
    <property type="project" value="UniProtKB-EC"/>
</dbReference>
<dbReference type="InterPro" id="IPR043504">
    <property type="entry name" value="Peptidase_S1_PA_chymotrypsin"/>
</dbReference>
<feature type="signal peptide" evidence="13">
    <location>
        <begin position="1"/>
        <end position="21"/>
    </location>
</feature>
<keyword evidence="4 12" id="KW-0645">Protease</keyword>
<dbReference type="Gene3D" id="2.40.10.10">
    <property type="entry name" value="Trypsin-like serine proteases"/>
    <property type="match status" value="1"/>
</dbReference>
<evidence type="ECO:0000259" key="14">
    <source>
        <dbReference type="PROSITE" id="PS50240"/>
    </source>
</evidence>
<dbReference type="RefSeq" id="XP_023159954.2">
    <property type="nucleotide sequence ID" value="XM_023304186.2"/>
</dbReference>
<evidence type="ECO:0000256" key="5">
    <source>
        <dbReference type="ARBA" id="ARBA00022729"/>
    </source>
</evidence>
<keyword evidence="3" id="KW-0964">Secreted</keyword>
<evidence type="ECO:0000256" key="1">
    <source>
        <dbReference type="ARBA" id="ARBA00004239"/>
    </source>
</evidence>
<dbReference type="InterPro" id="IPR001254">
    <property type="entry name" value="Trypsin_dom"/>
</dbReference>
<evidence type="ECO:0000256" key="10">
    <source>
        <dbReference type="ARBA" id="ARBA00036320"/>
    </source>
</evidence>
<evidence type="ECO:0000256" key="13">
    <source>
        <dbReference type="SAM" id="SignalP"/>
    </source>
</evidence>
<comment type="catalytic activity">
    <reaction evidence="10">
        <text>Preferential cleavage: Arg-|-Xaa, Lys-|-Xaa.</text>
        <dbReference type="EC" id="3.4.21.4"/>
    </reaction>
</comment>
<dbReference type="FunFam" id="2.40.10.10:FF:000047">
    <property type="entry name" value="Trypsin eta"/>
    <property type="match status" value="1"/>
</dbReference>
<comment type="subcellular location">
    <subcellularLocation>
        <location evidence="1">Secreted</location>
        <location evidence="1">Extracellular space</location>
    </subcellularLocation>
</comment>
<evidence type="ECO:0000256" key="4">
    <source>
        <dbReference type="ARBA" id="ARBA00022670"/>
    </source>
</evidence>
<organism evidence="15 16">
    <name type="scientific">Drosophila hydei</name>
    <name type="common">Fruit fly</name>
    <dbReference type="NCBI Taxonomy" id="7224"/>
    <lineage>
        <taxon>Eukaryota</taxon>
        <taxon>Metazoa</taxon>
        <taxon>Ecdysozoa</taxon>
        <taxon>Arthropoda</taxon>
        <taxon>Hexapoda</taxon>
        <taxon>Insecta</taxon>
        <taxon>Pterygota</taxon>
        <taxon>Neoptera</taxon>
        <taxon>Endopterygota</taxon>
        <taxon>Diptera</taxon>
        <taxon>Brachycera</taxon>
        <taxon>Muscomorpha</taxon>
        <taxon>Ephydroidea</taxon>
        <taxon>Drosophilidae</taxon>
        <taxon>Drosophila</taxon>
    </lineage>
</organism>
<evidence type="ECO:0000256" key="7">
    <source>
        <dbReference type="ARBA" id="ARBA00022825"/>
    </source>
</evidence>
<evidence type="ECO:0000256" key="6">
    <source>
        <dbReference type="ARBA" id="ARBA00022801"/>
    </source>
</evidence>
<accession>A0A6J1L564</accession>
<dbReference type="PANTHER" id="PTHR24276:SF91">
    <property type="entry name" value="AT26814P-RELATED"/>
    <property type="match status" value="1"/>
</dbReference>
<dbReference type="OMA" id="CDQDYED"/>
<evidence type="ECO:0000313" key="16">
    <source>
        <dbReference type="RefSeq" id="XP_023159954.2"/>
    </source>
</evidence>
<evidence type="ECO:0000256" key="3">
    <source>
        <dbReference type="ARBA" id="ARBA00022525"/>
    </source>
</evidence>
<evidence type="ECO:0000256" key="8">
    <source>
        <dbReference type="ARBA" id="ARBA00023145"/>
    </source>
</evidence>
<gene>
    <name evidence="16" type="primary">LOC111592140</name>
</gene>
<keyword evidence="9" id="KW-1015">Disulfide bond</keyword>
<evidence type="ECO:0000256" key="2">
    <source>
        <dbReference type="ARBA" id="ARBA00007664"/>
    </source>
</evidence>
<dbReference type="InterPro" id="IPR050430">
    <property type="entry name" value="Peptidase_S1"/>
</dbReference>
<evidence type="ECO:0000256" key="11">
    <source>
        <dbReference type="ARBA" id="ARBA00038868"/>
    </source>
</evidence>
<dbReference type="PROSITE" id="PS00134">
    <property type="entry name" value="TRYPSIN_HIS"/>
    <property type="match status" value="1"/>
</dbReference>
<dbReference type="OrthoDB" id="10059102at2759"/>
<dbReference type="SUPFAM" id="SSF50494">
    <property type="entry name" value="Trypsin-like serine proteases"/>
    <property type="match status" value="1"/>
</dbReference>
<dbReference type="GO" id="GO:0005576">
    <property type="term" value="C:extracellular region"/>
    <property type="evidence" value="ECO:0007669"/>
    <property type="project" value="UniProtKB-SubCell"/>
</dbReference>
<evidence type="ECO:0000256" key="9">
    <source>
        <dbReference type="ARBA" id="ARBA00023157"/>
    </source>
</evidence>